<reference evidence="1 2" key="1">
    <citation type="journal article" date="2018" name="Front. Microbiol.">
        <title>Genome-Based Analysis Reveals the Taxonomy and Diversity of the Family Idiomarinaceae.</title>
        <authorList>
            <person name="Liu Y."/>
            <person name="Lai Q."/>
            <person name="Shao Z."/>
        </authorList>
    </citation>
    <scope>NUCLEOTIDE SEQUENCE [LARGE SCALE GENOMIC DNA]</scope>
    <source>
        <strain evidence="1 2">CF12-14</strain>
    </source>
</reference>
<dbReference type="EMBL" id="PIPK01000010">
    <property type="protein sequence ID" value="RUO22785.1"/>
    <property type="molecule type" value="Genomic_DNA"/>
</dbReference>
<evidence type="ECO:0000313" key="1">
    <source>
        <dbReference type="EMBL" id="RUO22785.1"/>
    </source>
</evidence>
<gene>
    <name evidence="1" type="ORF">CWE07_11025</name>
</gene>
<name>A0ABY0BQE0_9GAMM</name>
<accession>A0ABY0BQE0</accession>
<comment type="caution">
    <text evidence="1">The sequence shown here is derived from an EMBL/GenBank/DDBJ whole genome shotgun (WGS) entry which is preliminary data.</text>
</comment>
<evidence type="ECO:0000313" key="2">
    <source>
        <dbReference type="Proteomes" id="UP000287865"/>
    </source>
</evidence>
<proteinExistence type="predicted"/>
<organism evidence="1 2">
    <name type="scientific">Aliidiomarina maris</name>
    <dbReference type="NCBI Taxonomy" id="531312"/>
    <lineage>
        <taxon>Bacteria</taxon>
        <taxon>Pseudomonadati</taxon>
        <taxon>Pseudomonadota</taxon>
        <taxon>Gammaproteobacteria</taxon>
        <taxon>Alteromonadales</taxon>
        <taxon>Idiomarinaceae</taxon>
        <taxon>Aliidiomarina</taxon>
    </lineage>
</organism>
<protein>
    <submittedName>
        <fullName evidence="1">Uncharacterized protein</fullName>
    </submittedName>
</protein>
<dbReference type="Proteomes" id="UP000287865">
    <property type="component" value="Unassembled WGS sequence"/>
</dbReference>
<sequence length="61" mass="6827">MQQSFTLLTDDANIKAAGVQIDSTIMLMGPIVKIHWVFFFLVSSPSSLANLARLGRRLNEY</sequence>
<keyword evidence="2" id="KW-1185">Reference proteome</keyword>